<sequence length="73" mass="8108">MVVVSTPETAQGEKTRARAMPRPTNVWFTSRASTSPRASWRPTWTTTHLALKTSVDQKRGSSVKARVKLSRPA</sequence>
<gene>
    <name evidence="2" type="ORF">BG846_02195</name>
</gene>
<comment type="caution">
    <text evidence="2">The sequence shown here is derived from an EMBL/GenBank/DDBJ whole genome shotgun (WGS) entry which is preliminary data.</text>
</comment>
<dbReference type="Proteomes" id="UP000194318">
    <property type="component" value="Unassembled WGS sequence"/>
</dbReference>
<organism evidence="2 3">
    <name type="scientific">Streptomyces fradiae ATCC 10745 = DSM 40063</name>
    <dbReference type="NCBI Taxonomy" id="1319510"/>
    <lineage>
        <taxon>Bacteria</taxon>
        <taxon>Bacillati</taxon>
        <taxon>Actinomycetota</taxon>
        <taxon>Actinomycetes</taxon>
        <taxon>Kitasatosporales</taxon>
        <taxon>Streptomycetaceae</taxon>
        <taxon>Streptomyces</taxon>
    </lineage>
</organism>
<evidence type="ECO:0000313" key="3">
    <source>
        <dbReference type="Proteomes" id="UP000194318"/>
    </source>
</evidence>
<dbReference type="EMBL" id="MIFZ01000195">
    <property type="protein sequence ID" value="OSY52152.1"/>
    <property type="molecule type" value="Genomic_DNA"/>
</dbReference>
<feature type="region of interest" description="Disordered" evidence="1">
    <location>
        <begin position="1"/>
        <end position="42"/>
    </location>
</feature>
<reference evidence="2 3" key="1">
    <citation type="submission" date="2016-09" db="EMBL/GenBank/DDBJ databases">
        <title>Streptomyces fradiae DSM40063, a candidate organism with high potential of specific P450 cytochromes.</title>
        <authorList>
            <person name="Grumaz C."/>
            <person name="Vainshtein Y."/>
            <person name="Kirstahler P."/>
            <person name="Sohn K."/>
        </authorList>
    </citation>
    <scope>NUCLEOTIDE SEQUENCE [LARGE SCALE GENOMIC DNA]</scope>
    <source>
        <strain evidence="2 3">DSM 40063</strain>
    </source>
</reference>
<evidence type="ECO:0000256" key="1">
    <source>
        <dbReference type="SAM" id="MobiDB-lite"/>
    </source>
</evidence>
<name>A0A1Y2NX95_STRFR</name>
<proteinExistence type="predicted"/>
<protein>
    <submittedName>
        <fullName evidence="2">Uncharacterized protein</fullName>
    </submittedName>
</protein>
<dbReference type="AlphaFoldDB" id="A0A1Y2NX95"/>
<accession>A0A1Y2NX95</accession>
<feature type="compositionally biased region" description="Polar residues" evidence="1">
    <location>
        <begin position="26"/>
        <end position="42"/>
    </location>
</feature>
<evidence type="ECO:0000313" key="2">
    <source>
        <dbReference type="EMBL" id="OSY52152.1"/>
    </source>
</evidence>